<reference evidence="8 9" key="1">
    <citation type="submission" date="2010-07" db="EMBL/GenBank/DDBJ databases">
        <title>The complete genome of Methanosalsum zhilinae DSM 4017.</title>
        <authorList>
            <consortium name="US DOE Joint Genome Institute (JGI-PGF)"/>
            <person name="Lucas S."/>
            <person name="Copeland A."/>
            <person name="Lapidus A."/>
            <person name="Glavina del Rio T."/>
            <person name="Dalin E."/>
            <person name="Tice H."/>
            <person name="Bruce D."/>
            <person name="Goodwin L."/>
            <person name="Pitluck S."/>
            <person name="Kyrpides N."/>
            <person name="Mavromatis K."/>
            <person name="Ovchinnikova G."/>
            <person name="Daligault H."/>
            <person name="Detter J.C."/>
            <person name="Han C."/>
            <person name="Tapia R."/>
            <person name="Larimer F."/>
            <person name="Land M."/>
            <person name="Hauser L."/>
            <person name="Markowitz V."/>
            <person name="Cheng J.-F."/>
            <person name="Hugenholtz P."/>
            <person name="Woyke T."/>
            <person name="Wu D."/>
            <person name="Spring S."/>
            <person name="Schueler E."/>
            <person name="Brambilla E."/>
            <person name="Klenk H.-P."/>
            <person name="Eisen J.A."/>
        </authorList>
    </citation>
    <scope>NUCLEOTIDE SEQUENCE [LARGE SCALE GENOMIC DNA]</scope>
    <source>
        <strain evidence="9">DSM 4017 / NBRC 107636 / OCM 62 / WeN5</strain>
    </source>
</reference>
<comment type="subcellular location">
    <subcellularLocation>
        <location evidence="1">Cell membrane</location>
        <topology evidence="1">Multi-pass membrane protein</topology>
    </subcellularLocation>
</comment>
<evidence type="ECO:0000259" key="7">
    <source>
        <dbReference type="Pfam" id="PF04039"/>
    </source>
</evidence>
<keyword evidence="9" id="KW-1185">Reference proteome</keyword>
<feature type="transmembrane region" description="Helical" evidence="6">
    <location>
        <begin position="12"/>
        <end position="29"/>
    </location>
</feature>
<dbReference type="Pfam" id="PF04039">
    <property type="entry name" value="MnhB"/>
    <property type="match status" value="1"/>
</dbReference>
<dbReference type="EMBL" id="CP002101">
    <property type="protein sequence ID" value="AEH60889.1"/>
    <property type="molecule type" value="Genomic_DNA"/>
</dbReference>
<evidence type="ECO:0000256" key="1">
    <source>
        <dbReference type="ARBA" id="ARBA00004651"/>
    </source>
</evidence>
<dbReference type="STRING" id="679901.Mzhil_1032"/>
<accession>F7XLW1</accession>
<dbReference type="AlphaFoldDB" id="F7XLW1"/>
<dbReference type="InterPro" id="IPR007182">
    <property type="entry name" value="MnhB"/>
</dbReference>
<keyword evidence="5 6" id="KW-0472">Membrane</keyword>
<name>F7XLW1_METZD</name>
<feature type="domain" description="Na+/H+ antiporter MnhB subunit-related protein" evidence="7">
    <location>
        <begin position="5"/>
        <end position="128"/>
    </location>
</feature>
<evidence type="ECO:0000256" key="3">
    <source>
        <dbReference type="ARBA" id="ARBA00022692"/>
    </source>
</evidence>
<dbReference type="Proteomes" id="UP000006622">
    <property type="component" value="Chromosome"/>
</dbReference>
<evidence type="ECO:0000313" key="9">
    <source>
        <dbReference type="Proteomes" id="UP000006622"/>
    </source>
</evidence>
<evidence type="ECO:0000256" key="5">
    <source>
        <dbReference type="ARBA" id="ARBA00023136"/>
    </source>
</evidence>
<keyword evidence="3 6" id="KW-0812">Transmembrane</keyword>
<dbReference type="GeneID" id="10822657"/>
<organism evidence="8 9">
    <name type="scientific">Methanosalsum zhilinae (strain DSM 4017 / NBRC 107636 / OCM 62 / WeN5)</name>
    <name type="common">Methanohalophilus zhilinae</name>
    <dbReference type="NCBI Taxonomy" id="679901"/>
    <lineage>
        <taxon>Archaea</taxon>
        <taxon>Methanobacteriati</taxon>
        <taxon>Methanobacteriota</taxon>
        <taxon>Stenosarchaea group</taxon>
        <taxon>Methanomicrobia</taxon>
        <taxon>Methanosarcinales</taxon>
        <taxon>Methanosarcinaceae</taxon>
        <taxon>Methanosalsum</taxon>
    </lineage>
</organism>
<dbReference type="PANTHER" id="PTHR33932">
    <property type="entry name" value="NA(+)/H(+) ANTIPORTER SUBUNIT B"/>
    <property type="match status" value="1"/>
</dbReference>
<sequence precursor="true">MTTLITRTITKICVPLCVFFSISLLLTGHDKPGGGFIGGVMFAASISLLYISFGLEDSKKYFNPDWSRYFSIGLLLATLAGLGSVFAGYNFFRSAFTFVNIPLIGELEISSAIVFDIGVYLVVIGGLLFIFKKVGDDQ</sequence>
<dbReference type="InterPro" id="IPR050622">
    <property type="entry name" value="CPA3_antiporter_subunitB"/>
</dbReference>
<dbReference type="PANTHER" id="PTHR33932:SF4">
    <property type="entry name" value="NA(+)_H(+) ANTIPORTER SUBUNIT B"/>
    <property type="match status" value="1"/>
</dbReference>
<gene>
    <name evidence="8" type="ordered locus">Mzhil_1032</name>
</gene>
<evidence type="ECO:0000313" key="8">
    <source>
        <dbReference type="EMBL" id="AEH60889.1"/>
    </source>
</evidence>
<keyword evidence="4 6" id="KW-1133">Transmembrane helix</keyword>
<dbReference type="GO" id="GO:0005886">
    <property type="term" value="C:plasma membrane"/>
    <property type="evidence" value="ECO:0007669"/>
    <property type="project" value="UniProtKB-SubCell"/>
</dbReference>
<dbReference type="NCBIfam" id="NF009224">
    <property type="entry name" value="PRK12574.1"/>
    <property type="match status" value="1"/>
</dbReference>
<feature type="transmembrane region" description="Helical" evidence="6">
    <location>
        <begin position="67"/>
        <end position="89"/>
    </location>
</feature>
<evidence type="ECO:0000256" key="4">
    <source>
        <dbReference type="ARBA" id="ARBA00022989"/>
    </source>
</evidence>
<evidence type="ECO:0000256" key="6">
    <source>
        <dbReference type="SAM" id="Phobius"/>
    </source>
</evidence>
<dbReference type="OrthoDB" id="19265at2157"/>
<proteinExistence type="predicted"/>
<keyword evidence="2" id="KW-1003">Cell membrane</keyword>
<feature type="transmembrane region" description="Helical" evidence="6">
    <location>
        <begin position="35"/>
        <end position="55"/>
    </location>
</feature>
<dbReference type="RefSeq" id="WP_013898327.1">
    <property type="nucleotide sequence ID" value="NC_015676.1"/>
</dbReference>
<protein>
    <submittedName>
        <fullName evidence="8">Multisubunit sodium/proton antiporter, MrpB subunit (2.A.63.1)</fullName>
    </submittedName>
</protein>
<dbReference type="KEGG" id="mzh:Mzhil_1032"/>
<dbReference type="HOGENOM" id="CLU_101659_1_1_2"/>
<feature type="transmembrane region" description="Helical" evidence="6">
    <location>
        <begin position="109"/>
        <end position="131"/>
    </location>
</feature>
<evidence type="ECO:0000256" key="2">
    <source>
        <dbReference type="ARBA" id="ARBA00022475"/>
    </source>
</evidence>